<dbReference type="OrthoDB" id="9342495at2"/>
<dbReference type="InterPro" id="IPR006160">
    <property type="entry name" value="SCFA_transpt_AtoE"/>
</dbReference>
<gene>
    <name evidence="2" type="ORF">EKE94_15555</name>
</gene>
<proteinExistence type="predicted"/>
<keyword evidence="1" id="KW-1133">Transmembrane helix</keyword>
<protein>
    <submittedName>
        <fullName evidence="2">Short-chain fatty acid transporter</fullName>
    </submittedName>
</protein>
<dbReference type="PANTHER" id="PTHR41983">
    <property type="entry name" value="SHORT-CHAIN FATTY ACID TRANSPORTER-RELATED"/>
    <property type="match status" value="1"/>
</dbReference>
<name>A0A438AEN3_9RHOB</name>
<dbReference type="PANTHER" id="PTHR41983:SF2">
    <property type="entry name" value="SHORT-CHAIN FATTY ACID TRANSPORTER-RELATED"/>
    <property type="match status" value="1"/>
</dbReference>
<keyword evidence="3" id="KW-1185">Reference proteome</keyword>
<evidence type="ECO:0000313" key="3">
    <source>
        <dbReference type="Proteomes" id="UP000285908"/>
    </source>
</evidence>
<feature type="transmembrane region" description="Helical" evidence="1">
    <location>
        <begin position="126"/>
        <end position="156"/>
    </location>
</feature>
<evidence type="ECO:0000313" key="2">
    <source>
        <dbReference type="EMBL" id="RVV97075.1"/>
    </source>
</evidence>
<dbReference type="Proteomes" id="UP000285908">
    <property type="component" value="Unassembled WGS sequence"/>
</dbReference>
<dbReference type="AlphaFoldDB" id="A0A438AEN3"/>
<feature type="transmembrane region" description="Helical" evidence="1">
    <location>
        <begin position="79"/>
        <end position="106"/>
    </location>
</feature>
<evidence type="ECO:0000256" key="1">
    <source>
        <dbReference type="SAM" id="Phobius"/>
    </source>
</evidence>
<accession>A0A438AEN3</accession>
<reference evidence="2 3" key="1">
    <citation type="submission" date="2018-11" db="EMBL/GenBank/DDBJ databases">
        <title>Mesobaculum littorinae gen. nov., sp. nov., isolated from Littorina scabra that represents a novel genus of the order Rhodobacteraceae.</title>
        <authorList>
            <person name="Li F."/>
        </authorList>
    </citation>
    <scope>NUCLEOTIDE SEQUENCE [LARGE SCALE GENOMIC DNA]</scope>
    <source>
        <strain evidence="2 3">M0103</strain>
    </source>
</reference>
<organism evidence="2 3">
    <name type="scientific">Mesobaculum littorinae</name>
    <dbReference type="NCBI Taxonomy" id="2486419"/>
    <lineage>
        <taxon>Bacteria</taxon>
        <taxon>Pseudomonadati</taxon>
        <taxon>Pseudomonadota</taxon>
        <taxon>Alphaproteobacteria</taxon>
        <taxon>Rhodobacterales</taxon>
        <taxon>Roseobacteraceae</taxon>
        <taxon>Mesobaculum</taxon>
    </lineage>
</organism>
<dbReference type="Pfam" id="PF02667">
    <property type="entry name" value="SCFA_trans"/>
    <property type="match status" value="1"/>
</dbReference>
<sequence>MPNPFVFAIILTGLTALIAILMTPTGPLEVVGMWYGGFWNLLSFAMQMTVILLFGYVLASSPPVERGIDRTARIPRCATQAIVMIKAPAVIFRALSWGLGLIVGGISARKISKNCLERGIKVHYPLVVLVGLGYTAVMMLFTTVIFGAGVTILPLIL</sequence>
<feature type="transmembrane region" description="Helical" evidence="1">
    <location>
        <begin position="6"/>
        <end position="26"/>
    </location>
</feature>
<dbReference type="GO" id="GO:0005886">
    <property type="term" value="C:plasma membrane"/>
    <property type="evidence" value="ECO:0007669"/>
    <property type="project" value="TreeGrafter"/>
</dbReference>
<comment type="caution">
    <text evidence="2">The sequence shown here is derived from an EMBL/GenBank/DDBJ whole genome shotgun (WGS) entry which is preliminary data.</text>
</comment>
<dbReference type="EMBL" id="RQXX01000006">
    <property type="protein sequence ID" value="RVV97075.1"/>
    <property type="molecule type" value="Genomic_DNA"/>
</dbReference>
<keyword evidence="1" id="KW-0472">Membrane</keyword>
<feature type="transmembrane region" description="Helical" evidence="1">
    <location>
        <begin position="38"/>
        <end position="59"/>
    </location>
</feature>
<keyword evidence="1" id="KW-0812">Transmembrane</keyword>